<dbReference type="Gene3D" id="3.30.160.60">
    <property type="entry name" value="Classic Zinc Finger"/>
    <property type="match status" value="1"/>
</dbReference>
<accession>A0A0C2S5U6</accession>
<dbReference type="InterPro" id="IPR013087">
    <property type="entry name" value="Znf_C2H2_type"/>
</dbReference>
<dbReference type="EMBL" id="KN818347">
    <property type="protein sequence ID" value="KIL58115.1"/>
    <property type="molecule type" value="Genomic_DNA"/>
</dbReference>
<name>A0A0C2S5U6_AMAMK</name>
<evidence type="ECO:0000259" key="2">
    <source>
        <dbReference type="PROSITE" id="PS50157"/>
    </source>
</evidence>
<evidence type="ECO:0000313" key="3">
    <source>
        <dbReference type="EMBL" id="KIL58115.1"/>
    </source>
</evidence>
<dbReference type="GO" id="GO:0008270">
    <property type="term" value="F:zinc ion binding"/>
    <property type="evidence" value="ECO:0007669"/>
    <property type="project" value="UniProtKB-KW"/>
</dbReference>
<dbReference type="Proteomes" id="UP000054549">
    <property type="component" value="Unassembled WGS sequence"/>
</dbReference>
<dbReference type="SUPFAM" id="SSF57667">
    <property type="entry name" value="beta-beta-alpha zinc fingers"/>
    <property type="match status" value="1"/>
</dbReference>
<dbReference type="STRING" id="946122.A0A0C2S5U6"/>
<dbReference type="OrthoDB" id="3437960at2759"/>
<evidence type="ECO:0000313" key="4">
    <source>
        <dbReference type="Proteomes" id="UP000054549"/>
    </source>
</evidence>
<gene>
    <name evidence="3" type="ORF">M378DRAFT_112358</name>
</gene>
<sequence>MMKKQDDIALEDEYLCQELAGIESTGITNHFPFDENAHAQLDYHGVLSLDIPPTYEAPGPFTSSTATDPSPQLPSWPVGHFQNQGLPSIKSDVTDQIVLSVDGNEHSQPADGSTPALWPIPGPSPVEVPLEAAEEKPVVGSDAIQKAAGKRRKKDGSYVCPYRKATPRCPATFTARHNLRYHLNSHLNQKPYKCVTCSYAAASPATTKRHQSTCKGTNHPTEGNA</sequence>
<dbReference type="PROSITE" id="PS50157">
    <property type="entry name" value="ZINC_FINGER_C2H2_2"/>
    <property type="match status" value="1"/>
</dbReference>
<dbReference type="HOGENOM" id="CLU_1229656_0_0_1"/>
<keyword evidence="1" id="KW-0862">Zinc</keyword>
<evidence type="ECO:0000256" key="1">
    <source>
        <dbReference type="PROSITE-ProRule" id="PRU00042"/>
    </source>
</evidence>
<keyword evidence="4" id="KW-1185">Reference proteome</keyword>
<dbReference type="InParanoid" id="A0A0C2S5U6"/>
<proteinExistence type="predicted"/>
<dbReference type="InterPro" id="IPR036236">
    <property type="entry name" value="Znf_C2H2_sf"/>
</dbReference>
<dbReference type="AlphaFoldDB" id="A0A0C2S5U6"/>
<organism evidence="3 4">
    <name type="scientific">Amanita muscaria (strain Koide BX008)</name>
    <dbReference type="NCBI Taxonomy" id="946122"/>
    <lineage>
        <taxon>Eukaryota</taxon>
        <taxon>Fungi</taxon>
        <taxon>Dikarya</taxon>
        <taxon>Basidiomycota</taxon>
        <taxon>Agaricomycotina</taxon>
        <taxon>Agaricomycetes</taxon>
        <taxon>Agaricomycetidae</taxon>
        <taxon>Agaricales</taxon>
        <taxon>Pluteineae</taxon>
        <taxon>Amanitaceae</taxon>
        <taxon>Amanita</taxon>
    </lineage>
</organism>
<reference evidence="3 4" key="1">
    <citation type="submission" date="2014-04" db="EMBL/GenBank/DDBJ databases">
        <title>Evolutionary Origins and Diversification of the Mycorrhizal Mutualists.</title>
        <authorList>
            <consortium name="DOE Joint Genome Institute"/>
            <consortium name="Mycorrhizal Genomics Consortium"/>
            <person name="Kohler A."/>
            <person name="Kuo A."/>
            <person name="Nagy L.G."/>
            <person name="Floudas D."/>
            <person name="Copeland A."/>
            <person name="Barry K.W."/>
            <person name="Cichocki N."/>
            <person name="Veneault-Fourrey C."/>
            <person name="LaButti K."/>
            <person name="Lindquist E.A."/>
            <person name="Lipzen A."/>
            <person name="Lundell T."/>
            <person name="Morin E."/>
            <person name="Murat C."/>
            <person name="Riley R."/>
            <person name="Ohm R."/>
            <person name="Sun H."/>
            <person name="Tunlid A."/>
            <person name="Henrissat B."/>
            <person name="Grigoriev I.V."/>
            <person name="Hibbett D.S."/>
            <person name="Martin F."/>
        </authorList>
    </citation>
    <scope>NUCLEOTIDE SEQUENCE [LARGE SCALE GENOMIC DNA]</scope>
    <source>
        <strain evidence="3 4">Koide BX008</strain>
    </source>
</reference>
<protein>
    <recommendedName>
        <fullName evidence="2">C2H2-type domain-containing protein</fullName>
    </recommendedName>
</protein>
<keyword evidence="1" id="KW-0863">Zinc-finger</keyword>
<feature type="domain" description="C2H2-type" evidence="2">
    <location>
        <begin position="158"/>
        <end position="191"/>
    </location>
</feature>
<keyword evidence="1" id="KW-0479">Metal-binding</keyword>